<dbReference type="PROSITE" id="PS50808">
    <property type="entry name" value="ZF_BED"/>
    <property type="match status" value="3"/>
</dbReference>
<evidence type="ECO:0000259" key="7">
    <source>
        <dbReference type="PROSITE" id="PS50808"/>
    </source>
</evidence>
<evidence type="ECO:0008006" key="11">
    <source>
        <dbReference type="Google" id="ProtNLM"/>
    </source>
</evidence>
<evidence type="ECO:0000313" key="10">
    <source>
        <dbReference type="Proteomes" id="UP000827092"/>
    </source>
</evidence>
<reference evidence="9 10" key="1">
    <citation type="journal article" date="2022" name="Nat. Ecol. Evol.">
        <title>A masculinizing supergene underlies an exaggerated male reproductive morph in a spider.</title>
        <authorList>
            <person name="Hendrickx F."/>
            <person name="De Corte Z."/>
            <person name="Sonet G."/>
            <person name="Van Belleghem S.M."/>
            <person name="Kostlbacher S."/>
            <person name="Vangestel C."/>
        </authorList>
    </citation>
    <scope>NUCLEOTIDE SEQUENCE [LARGE SCALE GENOMIC DNA]</scope>
    <source>
        <strain evidence="9">W744_W776</strain>
    </source>
</reference>
<evidence type="ECO:0000313" key="9">
    <source>
        <dbReference type="EMBL" id="KAG8186374.1"/>
    </source>
</evidence>
<proteinExistence type="predicted"/>
<keyword evidence="2 4" id="KW-0863">Zinc-finger</keyword>
<dbReference type="Pfam" id="PF00605">
    <property type="entry name" value="IRF"/>
    <property type="match status" value="1"/>
</dbReference>
<name>A0AAV6UQC8_9ARAC</name>
<dbReference type="AlphaFoldDB" id="A0AAV6UQC8"/>
<keyword evidence="1" id="KW-0479">Metal-binding</keyword>
<comment type="caution">
    <text evidence="9">The sequence shown here is derived from an EMBL/GenBank/DDBJ whole genome shotgun (WGS) entry which is preliminary data.</text>
</comment>
<dbReference type="InterPro" id="IPR036236">
    <property type="entry name" value="Znf_C2H2_sf"/>
</dbReference>
<dbReference type="Gene3D" id="1.10.10.10">
    <property type="entry name" value="Winged helix-like DNA-binding domain superfamily/Winged helix DNA-binding domain"/>
    <property type="match status" value="1"/>
</dbReference>
<feature type="compositionally biased region" description="Basic and acidic residues" evidence="6">
    <location>
        <begin position="296"/>
        <end position="307"/>
    </location>
</feature>
<feature type="domain" description="BED-type" evidence="7">
    <location>
        <begin position="237"/>
        <end position="287"/>
    </location>
</feature>
<keyword evidence="5" id="KW-0175">Coiled coil</keyword>
<evidence type="ECO:0000256" key="5">
    <source>
        <dbReference type="SAM" id="Coils"/>
    </source>
</evidence>
<gene>
    <name evidence="9" type="ORF">JTE90_026793</name>
</gene>
<dbReference type="EMBL" id="JAFNEN010000304">
    <property type="protein sequence ID" value="KAG8186374.1"/>
    <property type="molecule type" value="Genomic_DNA"/>
</dbReference>
<accession>A0AAV6UQC8</accession>
<dbReference type="GO" id="GO:0008270">
    <property type="term" value="F:zinc ion binding"/>
    <property type="evidence" value="ECO:0007669"/>
    <property type="project" value="UniProtKB-KW"/>
</dbReference>
<dbReference type="SUPFAM" id="SSF57667">
    <property type="entry name" value="beta-beta-alpha zinc fingers"/>
    <property type="match status" value="3"/>
</dbReference>
<evidence type="ECO:0000256" key="3">
    <source>
        <dbReference type="ARBA" id="ARBA00022833"/>
    </source>
</evidence>
<evidence type="ECO:0000256" key="2">
    <source>
        <dbReference type="ARBA" id="ARBA00022771"/>
    </source>
</evidence>
<dbReference type="InterPro" id="IPR036388">
    <property type="entry name" value="WH-like_DNA-bd_sf"/>
</dbReference>
<dbReference type="PROSITE" id="PS51507">
    <property type="entry name" value="IRF_2"/>
    <property type="match status" value="1"/>
</dbReference>
<keyword evidence="10" id="KW-1185">Reference proteome</keyword>
<dbReference type="Pfam" id="PF02892">
    <property type="entry name" value="zf-BED"/>
    <property type="match status" value="3"/>
</dbReference>
<evidence type="ECO:0000256" key="4">
    <source>
        <dbReference type="PROSITE-ProRule" id="PRU00027"/>
    </source>
</evidence>
<organism evidence="9 10">
    <name type="scientific">Oedothorax gibbosus</name>
    <dbReference type="NCBI Taxonomy" id="931172"/>
    <lineage>
        <taxon>Eukaryota</taxon>
        <taxon>Metazoa</taxon>
        <taxon>Ecdysozoa</taxon>
        <taxon>Arthropoda</taxon>
        <taxon>Chelicerata</taxon>
        <taxon>Arachnida</taxon>
        <taxon>Araneae</taxon>
        <taxon>Araneomorphae</taxon>
        <taxon>Entelegynae</taxon>
        <taxon>Araneoidea</taxon>
        <taxon>Linyphiidae</taxon>
        <taxon>Erigoninae</taxon>
        <taxon>Oedothorax</taxon>
    </lineage>
</organism>
<evidence type="ECO:0000259" key="8">
    <source>
        <dbReference type="PROSITE" id="PS51507"/>
    </source>
</evidence>
<dbReference type="GO" id="GO:0000976">
    <property type="term" value="F:transcription cis-regulatory region binding"/>
    <property type="evidence" value="ECO:0007669"/>
    <property type="project" value="InterPro"/>
</dbReference>
<sequence length="813" mass="93863">MTEEKLSTNDESLTVDYGQLTDENDDHLTTDKNPATKDRIKLGKKRKKLLHLEVWKHFTKLNSKFALCRHCQRVISYISTTRSLLRHLQSKHPSVLAKEENRNDLEKTNEEVGNNEFIHERFAKTTGQHTDFRRKRPPLVQGKKRRSVVWNYFLESSDKSGISCKICKCKFSYQTSTSQLQMHRLRVHLHPKTNSVPAKKHRKLPENSLEEINEDTDIHSAYKGFIGKGKEQYYAGKRNPTFWNFFRRCENDQISCNACNCKYSNKTSTSNLITHLIRAHPVPETNLVTSKSPKKPISDSESDHSDVPDNFEPPDYHLNANYKRQQDQQQTDSMVENQVSETPTIEVKLENDISEKDSIADEEMDSRDSENLEENRVEGRIQIKEEIMSEEEEMNAAEEQLNLKEEYASSPDDNLIRPDKQVRLVEFLVPALNSEKYGKLLFWGHEPNVFYIKWRHKSNREFSPMELVVFEDWDALKGRTKAKSDFDVVYTRMRLFNALKTQVRTLKSELKGYKKFQMLNTTDHIDKNELQKQNCLRKQKNSRKEESQDLSYKNWHVRTEAESKDRFSRTRGSISYKEASDHEEEDGEEEKIPFTPHSRNSKNKSSPTKSLLRDTINAKFSSKVNKKHNNECAKPIPNPTFHSSKAPEPPTSSTEKRSEDINLITESCGQKLKLKTDTKDKVKALLYQVPALTSPMIAKKEDNKPKVSDTFTNVKTQGDMVVAMIKTALPTLQSDKVSEVYNFLVEMGVENVEDLAFIEVNDLNKILKPVQSRKLIAAWKNKGGSIYSNVPNPTCVPGPVTFVPAIFQMQNMS</sequence>
<feature type="domain" description="BED-type" evidence="7">
    <location>
        <begin position="144"/>
        <end position="208"/>
    </location>
</feature>
<feature type="domain" description="BED-type" evidence="7">
    <location>
        <begin position="53"/>
        <end position="99"/>
    </location>
</feature>
<dbReference type="Proteomes" id="UP000827092">
    <property type="component" value="Unassembled WGS sequence"/>
</dbReference>
<dbReference type="InterPro" id="IPR003656">
    <property type="entry name" value="Znf_BED"/>
</dbReference>
<dbReference type="InterPro" id="IPR001346">
    <property type="entry name" value="Interferon_reg_fact_DNA-bd_dom"/>
</dbReference>
<evidence type="ECO:0000256" key="6">
    <source>
        <dbReference type="SAM" id="MobiDB-lite"/>
    </source>
</evidence>
<feature type="compositionally biased region" description="Basic and acidic residues" evidence="6">
    <location>
        <begin position="366"/>
        <end position="375"/>
    </location>
</feature>
<feature type="region of interest" description="Disordered" evidence="6">
    <location>
        <begin position="354"/>
        <end position="375"/>
    </location>
</feature>
<dbReference type="SMART" id="SM00614">
    <property type="entry name" value="ZnF_BED"/>
    <property type="match status" value="3"/>
</dbReference>
<dbReference type="InterPro" id="IPR036390">
    <property type="entry name" value="WH_DNA-bd_sf"/>
</dbReference>
<feature type="region of interest" description="Disordered" evidence="6">
    <location>
        <begin position="284"/>
        <end position="318"/>
    </location>
</feature>
<protein>
    <recommendedName>
        <fullName evidence="11">BED-type domain-containing protein</fullName>
    </recommendedName>
</protein>
<keyword evidence="3" id="KW-0862">Zinc</keyword>
<feature type="region of interest" description="Disordered" evidence="6">
    <location>
        <begin position="561"/>
        <end position="660"/>
    </location>
</feature>
<feature type="domain" description="IRF tryptophan pentad repeat" evidence="8">
    <location>
        <begin position="421"/>
        <end position="520"/>
    </location>
</feature>
<feature type="coiled-coil region" evidence="5">
    <location>
        <begin position="380"/>
        <end position="407"/>
    </location>
</feature>
<feature type="region of interest" description="Disordered" evidence="6">
    <location>
        <begin position="1"/>
        <end position="34"/>
    </location>
</feature>
<evidence type="ECO:0000256" key="1">
    <source>
        <dbReference type="ARBA" id="ARBA00022723"/>
    </source>
</evidence>
<dbReference type="SUPFAM" id="SSF46785">
    <property type="entry name" value="Winged helix' DNA-binding domain"/>
    <property type="match status" value="1"/>
</dbReference>